<dbReference type="HOGENOM" id="CLU_1599539_0_0_11"/>
<evidence type="ECO:0000313" key="3">
    <source>
        <dbReference type="Proteomes" id="UP000007517"/>
    </source>
</evidence>
<organism evidence="2 3">
    <name type="scientific">Blastococcus saxobsidens (strain DD2)</name>
    <dbReference type="NCBI Taxonomy" id="1146883"/>
    <lineage>
        <taxon>Bacteria</taxon>
        <taxon>Bacillati</taxon>
        <taxon>Actinomycetota</taxon>
        <taxon>Actinomycetes</taxon>
        <taxon>Geodermatophilales</taxon>
        <taxon>Geodermatophilaceae</taxon>
        <taxon>Blastococcus</taxon>
    </lineage>
</organism>
<reference evidence="2 3" key="1">
    <citation type="journal article" date="2012" name="J. Bacteriol.">
        <title>Genome Sequence of Blastococcus saxobsidens DD2, a Stone-Inhabiting Bacterium.</title>
        <authorList>
            <person name="Chouaia B."/>
            <person name="Crotti E."/>
            <person name="Brusetti L."/>
            <person name="Daffonchio D."/>
            <person name="Essoussi I."/>
            <person name="Nouioui I."/>
            <person name="Sbissi I."/>
            <person name="Ghodhbane-Gtari F."/>
            <person name="Gtari M."/>
            <person name="Vacherie B."/>
            <person name="Barbe V."/>
            <person name="Medigue C."/>
            <person name="Gury J."/>
            <person name="Pujic P."/>
            <person name="Normand P."/>
        </authorList>
    </citation>
    <scope>NUCLEOTIDE SEQUENCE [LARGE SCALE GENOMIC DNA]</scope>
    <source>
        <strain evidence="2 3">DD2</strain>
    </source>
</reference>
<keyword evidence="1" id="KW-0812">Transmembrane</keyword>
<proteinExistence type="predicted"/>
<dbReference type="EMBL" id="FO117623">
    <property type="protein sequence ID" value="CCG02037.1"/>
    <property type="molecule type" value="Genomic_DNA"/>
</dbReference>
<protein>
    <submittedName>
        <fullName evidence="2">Uncharacterized protein</fullName>
    </submittedName>
</protein>
<reference evidence="3" key="2">
    <citation type="submission" date="2012-02" db="EMBL/GenBank/DDBJ databases">
        <title>Complete genome sequence of Blastococcus saxobsidens strain DD2.</title>
        <authorList>
            <person name="Genoscope."/>
        </authorList>
    </citation>
    <scope>NUCLEOTIDE SEQUENCE [LARGE SCALE GENOMIC DNA]</scope>
    <source>
        <strain evidence="3">DD2</strain>
    </source>
</reference>
<dbReference type="Proteomes" id="UP000007517">
    <property type="component" value="Chromosome"/>
</dbReference>
<name>H6RVG0_BLASD</name>
<evidence type="ECO:0000313" key="2">
    <source>
        <dbReference type="EMBL" id="CCG02037.1"/>
    </source>
</evidence>
<accession>H6RVG0</accession>
<evidence type="ECO:0000256" key="1">
    <source>
        <dbReference type="SAM" id="Phobius"/>
    </source>
</evidence>
<gene>
    <name evidence="2" type="ordered locus">BLASA_1093</name>
</gene>
<dbReference type="KEGG" id="bsd:BLASA_1093"/>
<sequence length="166" mass="18198">MSGPLWDRRRAEQTSSQLQLRRATANAEDVGVTVDLFRRRAANRRSSRFWDRGMWFCGLALALLVLGLGLWSLSATLLGQPVDARVQSCETELQGAGRFVWNATDCEMTTVDVDGQPTTALVETSRNTVQLGVGLGCQGSGWTRTSMLMVALWLGPRRRPLAVCGA</sequence>
<dbReference type="AlphaFoldDB" id="H6RVG0"/>
<keyword evidence="1" id="KW-0472">Membrane</keyword>
<keyword evidence="1" id="KW-1133">Transmembrane helix</keyword>
<feature type="transmembrane region" description="Helical" evidence="1">
    <location>
        <begin position="53"/>
        <end position="73"/>
    </location>
</feature>
<keyword evidence="3" id="KW-1185">Reference proteome</keyword>